<dbReference type="InterPro" id="IPR022409">
    <property type="entry name" value="PKD/Chitinase_dom"/>
</dbReference>
<name>A0A562UDM5_9SPHI</name>
<sequence length="292" mass="31478">MKNFKYILSCLLLAGLAMGFQACKKNPELPVKDVVFTVAVKSYTVTFTNTTTDARSFRWDFGDSTSSTETSPVHTYKTKGKHVVTLYATLNNGNVINGSTIVHVSKSSPILLNDNSLADWDTISNVVIPASAALGGIVQEAKFDYDSQNIYVYMKVTLHVADQNIFDYYIDSDNSALTGLTTGAIPGGGYDFLLEGMLLYPQGSTPFTQYQHTGDQSAFSFNPLSIAGFFTLGTVQEVNGVTTFEMALSRSKISGLTGSGMKLAIIVSDSGYNNLGWMPGNGLAPITLDISQ</sequence>
<feature type="chain" id="PRO_5021772553" evidence="1">
    <location>
        <begin position="23"/>
        <end position="292"/>
    </location>
</feature>
<feature type="domain" description="PKD" evidence="2">
    <location>
        <begin position="27"/>
        <end position="111"/>
    </location>
</feature>
<dbReference type="RefSeq" id="WP_144910481.1">
    <property type="nucleotide sequence ID" value="NZ_VLLI01000002.1"/>
</dbReference>
<evidence type="ECO:0000256" key="1">
    <source>
        <dbReference type="SAM" id="SignalP"/>
    </source>
</evidence>
<evidence type="ECO:0000259" key="2">
    <source>
        <dbReference type="PROSITE" id="PS50093"/>
    </source>
</evidence>
<organism evidence="3 4">
    <name type="scientific">Mucilaginibacter frigoritolerans</name>
    <dbReference type="NCBI Taxonomy" id="652788"/>
    <lineage>
        <taxon>Bacteria</taxon>
        <taxon>Pseudomonadati</taxon>
        <taxon>Bacteroidota</taxon>
        <taxon>Sphingobacteriia</taxon>
        <taxon>Sphingobacteriales</taxon>
        <taxon>Sphingobacteriaceae</taxon>
        <taxon>Mucilaginibacter</taxon>
    </lineage>
</organism>
<dbReference type="AlphaFoldDB" id="A0A562UDM5"/>
<dbReference type="CDD" id="cd00146">
    <property type="entry name" value="PKD"/>
    <property type="match status" value="1"/>
</dbReference>
<dbReference type="SMART" id="SM00089">
    <property type="entry name" value="PKD"/>
    <property type="match status" value="1"/>
</dbReference>
<accession>A0A562UDM5</accession>
<keyword evidence="4" id="KW-1185">Reference proteome</keyword>
<dbReference type="EMBL" id="VLLI01000002">
    <property type="protein sequence ID" value="TWJ03617.1"/>
    <property type="molecule type" value="Genomic_DNA"/>
</dbReference>
<gene>
    <name evidence="3" type="ORF">JN11_01164</name>
</gene>
<dbReference type="Proteomes" id="UP000317010">
    <property type="component" value="Unassembled WGS sequence"/>
</dbReference>
<evidence type="ECO:0000313" key="4">
    <source>
        <dbReference type="Proteomes" id="UP000317010"/>
    </source>
</evidence>
<dbReference type="InterPro" id="IPR000601">
    <property type="entry name" value="PKD_dom"/>
</dbReference>
<dbReference type="Gene3D" id="2.60.40.10">
    <property type="entry name" value="Immunoglobulins"/>
    <property type="match status" value="1"/>
</dbReference>
<dbReference type="Pfam" id="PF18911">
    <property type="entry name" value="PKD_4"/>
    <property type="match status" value="1"/>
</dbReference>
<evidence type="ECO:0000313" key="3">
    <source>
        <dbReference type="EMBL" id="TWJ03617.1"/>
    </source>
</evidence>
<dbReference type="InterPro" id="IPR013783">
    <property type="entry name" value="Ig-like_fold"/>
</dbReference>
<keyword evidence="1" id="KW-0732">Signal</keyword>
<reference evidence="3 4" key="1">
    <citation type="submission" date="2019-07" db="EMBL/GenBank/DDBJ databases">
        <title>Genomic Encyclopedia of Archaeal and Bacterial Type Strains, Phase II (KMG-II): from individual species to whole genera.</title>
        <authorList>
            <person name="Goeker M."/>
        </authorList>
    </citation>
    <scope>NUCLEOTIDE SEQUENCE [LARGE SCALE GENOMIC DNA]</scope>
    <source>
        <strain evidence="3 4">ATCC BAA-1854</strain>
    </source>
</reference>
<feature type="signal peptide" evidence="1">
    <location>
        <begin position="1"/>
        <end position="22"/>
    </location>
</feature>
<dbReference type="OrthoDB" id="7443339at2"/>
<proteinExistence type="predicted"/>
<protein>
    <submittedName>
        <fullName evidence="3">PKD domain-containing protein</fullName>
    </submittedName>
</protein>
<dbReference type="PROSITE" id="PS50093">
    <property type="entry name" value="PKD"/>
    <property type="match status" value="1"/>
</dbReference>
<dbReference type="InterPro" id="IPR035986">
    <property type="entry name" value="PKD_dom_sf"/>
</dbReference>
<dbReference type="PROSITE" id="PS51257">
    <property type="entry name" value="PROKAR_LIPOPROTEIN"/>
    <property type="match status" value="1"/>
</dbReference>
<dbReference type="SUPFAM" id="SSF49299">
    <property type="entry name" value="PKD domain"/>
    <property type="match status" value="1"/>
</dbReference>
<comment type="caution">
    <text evidence="3">The sequence shown here is derived from an EMBL/GenBank/DDBJ whole genome shotgun (WGS) entry which is preliminary data.</text>
</comment>